<accession>A0A258FKR9</accession>
<name>A0A258FKR9_9CAUL</name>
<proteinExistence type="predicted"/>
<reference evidence="1 2" key="1">
    <citation type="submission" date="2017-03" db="EMBL/GenBank/DDBJ databases">
        <title>Lifting the veil on microbial sulfur biogeochemistry in mining wastewaters.</title>
        <authorList>
            <person name="Kantor R.S."/>
            <person name="Colenbrander Nelson T."/>
            <person name="Marshall S."/>
            <person name="Bennett D."/>
            <person name="Apte S."/>
            <person name="Camacho D."/>
            <person name="Thomas B.C."/>
            <person name="Warren L.A."/>
            <person name="Banfield J.F."/>
        </authorList>
    </citation>
    <scope>NUCLEOTIDE SEQUENCE [LARGE SCALE GENOMIC DNA]</scope>
    <source>
        <strain evidence="1">32-69-9</strain>
    </source>
</reference>
<dbReference type="Proteomes" id="UP000215595">
    <property type="component" value="Unassembled WGS sequence"/>
</dbReference>
<dbReference type="InterPro" id="IPR027396">
    <property type="entry name" value="DsrEFH-like"/>
</dbReference>
<dbReference type="EMBL" id="NCEB01000021">
    <property type="protein sequence ID" value="OYX32618.1"/>
    <property type="molecule type" value="Genomic_DNA"/>
</dbReference>
<evidence type="ECO:0000313" key="1">
    <source>
        <dbReference type="EMBL" id="OYX32618.1"/>
    </source>
</evidence>
<dbReference type="AlphaFoldDB" id="A0A258FKR9"/>
<protein>
    <recommendedName>
        <fullName evidence="3">Peroxiredoxin</fullName>
    </recommendedName>
</protein>
<sequence length="149" mass="15288">MTALKTASAAGARATSLATGSASAQTPSSIRLMAVLTTADPETQFMALTLLKSSGVDPRQIRILLCGPGGDLGLKLPAEASPPTFGPASRTARALLAELDEQGATIEVCAIYLPARRSDRSILMDSIGVASPIDIGPILADPAVRVLTF</sequence>
<evidence type="ECO:0008006" key="3">
    <source>
        <dbReference type="Google" id="ProtNLM"/>
    </source>
</evidence>
<dbReference type="SUPFAM" id="SSF75169">
    <property type="entry name" value="DsrEFH-like"/>
    <property type="match status" value="1"/>
</dbReference>
<comment type="caution">
    <text evidence="1">The sequence shown here is derived from an EMBL/GenBank/DDBJ whole genome shotgun (WGS) entry which is preliminary data.</text>
</comment>
<organism evidence="1 2">
    <name type="scientific">Brevundimonas subvibrioides</name>
    <dbReference type="NCBI Taxonomy" id="74313"/>
    <lineage>
        <taxon>Bacteria</taxon>
        <taxon>Pseudomonadati</taxon>
        <taxon>Pseudomonadota</taxon>
        <taxon>Alphaproteobacteria</taxon>
        <taxon>Caulobacterales</taxon>
        <taxon>Caulobacteraceae</taxon>
        <taxon>Brevundimonas</taxon>
    </lineage>
</organism>
<evidence type="ECO:0000313" key="2">
    <source>
        <dbReference type="Proteomes" id="UP000215595"/>
    </source>
</evidence>
<gene>
    <name evidence="1" type="ORF">B7Z01_10665</name>
</gene>